<gene>
    <name evidence="7" type="primary">rplR</name>
    <name evidence="8" type="ORF">ENJ89_07215</name>
</gene>
<dbReference type="Proteomes" id="UP000886124">
    <property type="component" value="Unassembled WGS sequence"/>
</dbReference>
<comment type="subunit">
    <text evidence="7">Part of the 50S ribosomal subunit; part of the 5S rRNA/L5/L18/L25 subcomplex. Contacts the 5S and 23S rRNAs.</text>
</comment>
<dbReference type="InterPro" id="IPR004389">
    <property type="entry name" value="Ribosomal_uL18_bac-type"/>
</dbReference>
<dbReference type="CDD" id="cd00432">
    <property type="entry name" value="Ribosomal_L18_L5e"/>
    <property type="match status" value="1"/>
</dbReference>
<comment type="caution">
    <text evidence="8">The sequence shown here is derived from an EMBL/GenBank/DDBJ whole genome shotgun (WGS) entry which is preliminary data.</text>
</comment>
<evidence type="ECO:0000256" key="4">
    <source>
        <dbReference type="ARBA" id="ARBA00022980"/>
    </source>
</evidence>
<dbReference type="GO" id="GO:0008097">
    <property type="term" value="F:5S rRNA binding"/>
    <property type="evidence" value="ECO:0007669"/>
    <property type="project" value="TreeGrafter"/>
</dbReference>
<dbReference type="NCBIfam" id="TIGR00060">
    <property type="entry name" value="L18_bact"/>
    <property type="match status" value="1"/>
</dbReference>
<evidence type="ECO:0000256" key="1">
    <source>
        <dbReference type="ARBA" id="ARBA00007116"/>
    </source>
</evidence>
<sequence length="109" mass="12356">MRKRKKKIFGTSERPRLVVYRSLKYMHAQLVDDSQGKVLLGISDKSKSAVDALKGKKTKVEKSRELGKVLAKLAKEKKISKIVFDRNGYLYHGRVKSFAEGAREGGLEF</sequence>
<dbReference type="GO" id="GO:0006412">
    <property type="term" value="P:translation"/>
    <property type="evidence" value="ECO:0007669"/>
    <property type="project" value="UniProtKB-UniRule"/>
</dbReference>
<keyword evidence="4 7" id="KW-0689">Ribosomal protein</keyword>
<comment type="similarity">
    <text evidence="1 7">Belongs to the universal ribosomal protein uL18 family.</text>
</comment>
<evidence type="ECO:0000256" key="6">
    <source>
        <dbReference type="ARBA" id="ARBA00035197"/>
    </source>
</evidence>
<dbReference type="HAMAP" id="MF_01337_B">
    <property type="entry name" value="Ribosomal_uL18_B"/>
    <property type="match status" value="1"/>
</dbReference>
<evidence type="ECO:0000313" key="8">
    <source>
        <dbReference type="EMBL" id="HHJ52968.1"/>
    </source>
</evidence>
<name>A0A7V5PPS0_CALAY</name>
<keyword evidence="5 7" id="KW-0687">Ribonucleoprotein</keyword>
<organism evidence="8">
    <name type="scientific">Caldithrix abyssi</name>
    <dbReference type="NCBI Taxonomy" id="187145"/>
    <lineage>
        <taxon>Bacteria</taxon>
        <taxon>Pseudomonadati</taxon>
        <taxon>Calditrichota</taxon>
        <taxon>Calditrichia</taxon>
        <taxon>Calditrichales</taxon>
        <taxon>Calditrichaceae</taxon>
        <taxon>Caldithrix</taxon>
    </lineage>
</organism>
<evidence type="ECO:0000256" key="7">
    <source>
        <dbReference type="HAMAP-Rule" id="MF_01337"/>
    </source>
</evidence>
<keyword evidence="2 7" id="KW-0699">rRNA-binding</keyword>
<proteinExistence type="inferred from homology"/>
<evidence type="ECO:0000256" key="2">
    <source>
        <dbReference type="ARBA" id="ARBA00022730"/>
    </source>
</evidence>
<dbReference type="Pfam" id="PF00861">
    <property type="entry name" value="Ribosomal_L18p"/>
    <property type="match status" value="1"/>
</dbReference>
<dbReference type="Gene3D" id="3.30.420.100">
    <property type="match status" value="1"/>
</dbReference>
<dbReference type="InterPro" id="IPR057268">
    <property type="entry name" value="Ribosomal_L18"/>
</dbReference>
<dbReference type="EMBL" id="DROD01000479">
    <property type="protein sequence ID" value="HHJ52968.1"/>
    <property type="molecule type" value="Genomic_DNA"/>
</dbReference>
<dbReference type="PANTHER" id="PTHR12899:SF3">
    <property type="entry name" value="LARGE RIBOSOMAL SUBUNIT PROTEIN UL18M"/>
    <property type="match status" value="1"/>
</dbReference>
<evidence type="ECO:0000256" key="5">
    <source>
        <dbReference type="ARBA" id="ARBA00023274"/>
    </source>
</evidence>
<keyword evidence="3 7" id="KW-0694">RNA-binding</keyword>
<dbReference type="GO" id="GO:0022625">
    <property type="term" value="C:cytosolic large ribosomal subunit"/>
    <property type="evidence" value="ECO:0007669"/>
    <property type="project" value="TreeGrafter"/>
</dbReference>
<dbReference type="PANTHER" id="PTHR12899">
    <property type="entry name" value="39S RIBOSOMAL PROTEIN L18, MITOCHONDRIAL"/>
    <property type="match status" value="1"/>
</dbReference>
<dbReference type="InterPro" id="IPR005484">
    <property type="entry name" value="Ribosomal_uL18_bac/plant/anim"/>
</dbReference>
<comment type="function">
    <text evidence="7">This is one of the proteins that bind and probably mediate the attachment of the 5S RNA into the large ribosomal subunit, where it forms part of the central protuberance.</text>
</comment>
<protein>
    <recommendedName>
        <fullName evidence="6 7">Large ribosomal subunit protein uL18</fullName>
    </recommendedName>
</protein>
<dbReference type="GO" id="GO:0003735">
    <property type="term" value="F:structural constituent of ribosome"/>
    <property type="evidence" value="ECO:0007669"/>
    <property type="project" value="InterPro"/>
</dbReference>
<accession>A0A7V5PPS0</accession>
<dbReference type="AlphaFoldDB" id="A0A7V5PPS0"/>
<evidence type="ECO:0000256" key="3">
    <source>
        <dbReference type="ARBA" id="ARBA00022884"/>
    </source>
</evidence>
<reference evidence="8" key="1">
    <citation type="journal article" date="2020" name="mSystems">
        <title>Genome- and Community-Level Interaction Insights into Carbon Utilization and Element Cycling Functions of Hydrothermarchaeota in Hydrothermal Sediment.</title>
        <authorList>
            <person name="Zhou Z."/>
            <person name="Liu Y."/>
            <person name="Xu W."/>
            <person name="Pan J."/>
            <person name="Luo Z.H."/>
            <person name="Li M."/>
        </authorList>
    </citation>
    <scope>NUCLEOTIDE SEQUENCE [LARGE SCALE GENOMIC DNA]</scope>
    <source>
        <strain evidence="8">HyVt-527</strain>
    </source>
</reference>
<dbReference type="SUPFAM" id="SSF53137">
    <property type="entry name" value="Translational machinery components"/>
    <property type="match status" value="1"/>
</dbReference>